<proteinExistence type="predicted"/>
<sequence length="281" mass="31285">MSVEAIAWVLNHAPVESPVSKLVLVALANHAHPDGSAAFPSVATICRYTCLSERSVRQHLDNLEALGIIRRCDPRIVAAYIHRADRRPIGYDLILSGVQEMQVDKQRGAGGASNGVQEVQERGAGDAPKPPIKPSNEPHVKLIEVFVELLQQTTPEGVALKPVTIQWEKSIKGLLKQGATPELIERMLRAAYADDWWRKNIRTPMQLETHWERLVVAKSAVRSTPTQARDSELTDAMVMVTNLARLKKSEEDVLDYINGKSERIHDDLKAHYADMTQKVAI</sequence>
<dbReference type="EMBL" id="LR796845">
    <property type="protein sequence ID" value="CAB4169541.1"/>
    <property type="molecule type" value="Genomic_DNA"/>
</dbReference>
<evidence type="ECO:0000313" key="3">
    <source>
        <dbReference type="EMBL" id="CAB4196036.1"/>
    </source>
</evidence>
<evidence type="ECO:0000313" key="2">
    <source>
        <dbReference type="EMBL" id="CAB4169541.1"/>
    </source>
</evidence>
<organism evidence="2">
    <name type="scientific">uncultured Caudovirales phage</name>
    <dbReference type="NCBI Taxonomy" id="2100421"/>
    <lineage>
        <taxon>Viruses</taxon>
        <taxon>Duplodnaviria</taxon>
        <taxon>Heunggongvirae</taxon>
        <taxon>Uroviricota</taxon>
        <taxon>Caudoviricetes</taxon>
        <taxon>Peduoviridae</taxon>
        <taxon>Maltschvirus</taxon>
        <taxon>Maltschvirus maltsch</taxon>
    </lineage>
</organism>
<reference evidence="2" key="1">
    <citation type="submission" date="2020-05" db="EMBL/GenBank/DDBJ databases">
        <authorList>
            <person name="Chiriac C."/>
            <person name="Salcher M."/>
            <person name="Ghai R."/>
            <person name="Kavagutti S V."/>
        </authorList>
    </citation>
    <scope>NUCLEOTIDE SEQUENCE</scope>
</reference>
<dbReference type="EMBL" id="LR796438">
    <property type="protein sequence ID" value="CAB4144478.1"/>
    <property type="molecule type" value="Genomic_DNA"/>
</dbReference>
<dbReference type="EMBL" id="LR797240">
    <property type="protein sequence ID" value="CAB4196036.1"/>
    <property type="molecule type" value="Genomic_DNA"/>
</dbReference>
<dbReference type="Gene3D" id="1.10.10.10">
    <property type="entry name" value="Winged helix-like DNA-binding domain superfamily/Winged helix DNA-binding domain"/>
    <property type="match status" value="1"/>
</dbReference>
<gene>
    <name evidence="3" type="ORF">UFOVP1296_52</name>
    <name evidence="1" type="ORF">UFOVP471_42</name>
    <name evidence="2" type="ORF">UFOVP890_52</name>
</gene>
<evidence type="ECO:0000313" key="1">
    <source>
        <dbReference type="EMBL" id="CAB4144478.1"/>
    </source>
</evidence>
<name>A0A6J5PJA3_9CAUD</name>
<dbReference type="Pfam" id="PF13730">
    <property type="entry name" value="HTH_36"/>
    <property type="match status" value="1"/>
</dbReference>
<accession>A0A6J5PJA3</accession>
<dbReference type="InterPro" id="IPR036388">
    <property type="entry name" value="WH-like_DNA-bd_sf"/>
</dbReference>
<protein>
    <submittedName>
        <fullName evidence="2">Helix-turn-helix domain containing protein</fullName>
    </submittedName>
</protein>